<dbReference type="Pfam" id="PF14281">
    <property type="entry name" value="PDDEXK_4"/>
    <property type="match status" value="1"/>
</dbReference>
<dbReference type="Proteomes" id="UP000598971">
    <property type="component" value="Unassembled WGS sequence"/>
</dbReference>
<evidence type="ECO:0000313" key="1">
    <source>
        <dbReference type="EMBL" id="NNV58006.1"/>
    </source>
</evidence>
<name>A0A8J8FLF3_9BACT</name>
<organism evidence="1 2">
    <name type="scientific">Limnovirga soli</name>
    <dbReference type="NCBI Taxonomy" id="2656915"/>
    <lineage>
        <taxon>Bacteria</taxon>
        <taxon>Pseudomonadati</taxon>
        <taxon>Bacteroidota</taxon>
        <taxon>Chitinophagia</taxon>
        <taxon>Chitinophagales</taxon>
        <taxon>Chitinophagaceae</taxon>
        <taxon>Limnovirga</taxon>
    </lineage>
</organism>
<sequence>MIKETQWLLNSTRTILNHEKELEKVKGESFNIFSILRMEKKETQTHTPFIAALLDPNGLHYKGSTFLELFLETIDWKTIAPNSSFDFKTARVCTNKYIGTINLEEGKESGGYLDIFLFDARNESITIENKIDENTEQEKQILRYSKYNKQKNTILYLTPSGKVPTNYSKGTLEEGTDFYLISYKKDILQWLTKCLKECAEQPLLRETIRQYLILIKKITFTMDNQYAKELNGLMLQYFEEASYINANFNIVKKGVCDSLRKTVADLLRIEMGAQFNIYEGDQVNAGAQIWLKYKAYDTANQFFGIESFNLDGEGLDVGIYSINAEPINAIFSWPISEESYYWPYYSSLDDFEGYSLHFNSGKILGKIYSDEDFKIRLTTYIVNEIKEFISNLGPELLQYLESKTMPKQPEQIL</sequence>
<comment type="caution">
    <text evidence="1">The sequence shown here is derived from an EMBL/GenBank/DDBJ whole genome shotgun (WGS) entry which is preliminary data.</text>
</comment>
<dbReference type="AlphaFoldDB" id="A0A8J8FLF3"/>
<evidence type="ECO:0000313" key="2">
    <source>
        <dbReference type="Proteomes" id="UP000598971"/>
    </source>
</evidence>
<dbReference type="InterPro" id="IPR029470">
    <property type="entry name" value="PDDEXK_4"/>
</dbReference>
<evidence type="ECO:0008006" key="3">
    <source>
        <dbReference type="Google" id="ProtNLM"/>
    </source>
</evidence>
<dbReference type="EMBL" id="WHPF01000024">
    <property type="protein sequence ID" value="NNV58006.1"/>
    <property type="molecule type" value="Genomic_DNA"/>
</dbReference>
<proteinExistence type="predicted"/>
<reference evidence="1" key="1">
    <citation type="submission" date="2019-10" db="EMBL/GenBank/DDBJ databases">
        <title>Draft genome sequence of Panacibacter sp. KCS-6.</title>
        <authorList>
            <person name="Yim K.J."/>
        </authorList>
    </citation>
    <scope>NUCLEOTIDE SEQUENCE</scope>
    <source>
        <strain evidence="1">KCS-6</strain>
    </source>
</reference>
<gene>
    <name evidence="1" type="ORF">GD597_21255</name>
</gene>
<protein>
    <recommendedName>
        <fullName evidence="3">PD-(D/E)XK nuclease superfamily protein</fullName>
    </recommendedName>
</protein>
<keyword evidence="2" id="KW-1185">Reference proteome</keyword>
<dbReference type="RefSeq" id="WP_171609961.1">
    <property type="nucleotide sequence ID" value="NZ_WHPF01000024.1"/>
</dbReference>
<accession>A0A8J8FLF3</accession>